<sequence>MWLTTQELLGLPFMPKTTQGITFRAKQENWQRRRREGVKGNVFEYHLSDLPEETQKAIRLKFAIKTVAKKPKPALPAGRDTFDLRTCSQKQISISDARMAVARYVLSLEGTEKGQRRNLIELVCDQVKLATLPEPVLDMVRLANAKPRNGLSLSPRTLYDWVLAYEKAETPEERLKALVPKGFGVKKKEWHEWTWMHDFLPFYQIFTGVTVAHAYKRFIAAYDGEKPSLYQVRRVMSEVPEIVLQRGRLTGAAYSQKMPVRRRDWEVLGLFDVYVGDGHGFKAKIRHPDHAHGFQPEVTAIIDGRTRYLVGWSLAKSESVIAVGDALRHAIERCGLPLIYYSDNGGGEKNKRLDCEVTGLFARLGITHKTGRPGNPQGRGIIERLWETTLIPLAREYETSVVKTVDKSTAHLIHRKIESAVNALEKGKELTAEQRRFYNKMPRWEEFIADVERVFEEYNRNPHSELPKKVDGTHFSPLEYREWIMQHEQPQQRWLTAFECELLFRPEEIRMVARAEIELFTNRYSSTDLAEYHGEKVKVGFDIHDPSYVIVKTLDGRWICRAELNGNKSPAFAQSVVEQAREKSIQAANKRLEKKIERNSRELQSVHTIEEAPDFSILVPKVKQKIPAKPIFHNLTEKEEWEAEQAKLVNE</sequence>
<comment type="caution">
    <text evidence="3">The sequence shown here is derived from an EMBL/GenBank/DDBJ whole genome shotgun (WGS) entry which is preliminary data.</text>
</comment>
<dbReference type="InterPro" id="IPR009004">
    <property type="entry name" value="Transposase_Mu_C"/>
</dbReference>
<name>A0ABX3BNP0_9PAST</name>
<feature type="domain" description="Integrase catalytic" evidence="1">
    <location>
        <begin position="255"/>
        <end position="470"/>
    </location>
</feature>
<gene>
    <name evidence="3" type="ORF">BFQ30_08990</name>
</gene>
<feature type="domain" description="HTH Mu-type" evidence="2">
    <location>
        <begin position="1"/>
        <end position="66"/>
    </location>
</feature>
<dbReference type="Pfam" id="PF02316">
    <property type="entry name" value="HTH_Tnp_Mu_1"/>
    <property type="match status" value="1"/>
</dbReference>
<protein>
    <recommendedName>
        <fullName evidence="5">Transposase</fullName>
    </recommendedName>
</protein>
<dbReference type="InterPro" id="IPR009061">
    <property type="entry name" value="DNA-bd_dom_put_sf"/>
</dbReference>
<evidence type="ECO:0000313" key="3">
    <source>
        <dbReference type="EMBL" id="OEY76376.1"/>
    </source>
</evidence>
<dbReference type="InterPro" id="IPR036397">
    <property type="entry name" value="RNaseH_sf"/>
</dbReference>
<dbReference type="PROSITE" id="PS50994">
    <property type="entry name" value="INTEGRASE"/>
    <property type="match status" value="1"/>
</dbReference>
<evidence type="ECO:0000259" key="2">
    <source>
        <dbReference type="PROSITE" id="PS51702"/>
    </source>
</evidence>
<dbReference type="EMBL" id="MDJC01000020">
    <property type="protein sequence ID" value="OEY76376.1"/>
    <property type="molecule type" value="Genomic_DNA"/>
</dbReference>
<dbReference type="SUPFAM" id="SSF50610">
    <property type="entry name" value="mu transposase, C-terminal domain"/>
    <property type="match status" value="1"/>
</dbReference>
<dbReference type="Pfam" id="PF00665">
    <property type="entry name" value="rve"/>
    <property type="match status" value="1"/>
</dbReference>
<dbReference type="SUPFAM" id="SSF53098">
    <property type="entry name" value="Ribonuclease H-like"/>
    <property type="match status" value="1"/>
</dbReference>
<dbReference type="InterPro" id="IPR015378">
    <property type="entry name" value="Transposase-like_Mu_C"/>
</dbReference>
<dbReference type="InterPro" id="IPR012337">
    <property type="entry name" value="RNaseH-like_sf"/>
</dbReference>
<dbReference type="Proteomes" id="UP000175677">
    <property type="component" value="Unassembled WGS sequence"/>
</dbReference>
<evidence type="ECO:0000259" key="1">
    <source>
        <dbReference type="PROSITE" id="PS50994"/>
    </source>
</evidence>
<dbReference type="Gene3D" id="3.30.420.10">
    <property type="entry name" value="Ribonuclease H-like superfamily/Ribonuclease H"/>
    <property type="match status" value="1"/>
</dbReference>
<dbReference type="RefSeq" id="WP_005641540.1">
    <property type="nucleotide sequence ID" value="NZ_MCII02000052.1"/>
</dbReference>
<keyword evidence="4" id="KW-1185">Reference proteome</keyword>
<dbReference type="InterPro" id="IPR003314">
    <property type="entry name" value="Mu-type_HTH"/>
</dbReference>
<evidence type="ECO:0000313" key="4">
    <source>
        <dbReference type="Proteomes" id="UP000175677"/>
    </source>
</evidence>
<dbReference type="SUPFAM" id="SSF46955">
    <property type="entry name" value="Putative DNA-binding domain"/>
    <property type="match status" value="1"/>
</dbReference>
<organism evidence="3 4">
    <name type="scientific">Haemophilus quentini</name>
    <dbReference type="NCBI Taxonomy" id="123834"/>
    <lineage>
        <taxon>Bacteria</taxon>
        <taxon>Pseudomonadati</taxon>
        <taxon>Pseudomonadota</taxon>
        <taxon>Gammaproteobacteria</taxon>
        <taxon>Pasteurellales</taxon>
        <taxon>Pasteurellaceae</taxon>
        <taxon>Haemophilus</taxon>
    </lineage>
</organism>
<dbReference type="InterPro" id="IPR001584">
    <property type="entry name" value="Integrase_cat-core"/>
</dbReference>
<dbReference type="InterPro" id="IPR036388">
    <property type="entry name" value="WH-like_DNA-bd_sf"/>
</dbReference>
<dbReference type="Gene3D" id="2.30.30.130">
    <property type="entry name" value="Transposase, Mu, C-terminal"/>
    <property type="match status" value="1"/>
</dbReference>
<dbReference type="Pfam" id="PF09299">
    <property type="entry name" value="Mu-transpos_C"/>
    <property type="match status" value="1"/>
</dbReference>
<dbReference type="Gene3D" id="1.10.10.10">
    <property type="entry name" value="Winged helix-like DNA-binding domain superfamily/Winged helix DNA-binding domain"/>
    <property type="match status" value="1"/>
</dbReference>
<dbReference type="PROSITE" id="PS51702">
    <property type="entry name" value="HTH_MU"/>
    <property type="match status" value="1"/>
</dbReference>
<reference evidence="3 4" key="1">
    <citation type="submission" date="2016-08" db="EMBL/GenBank/DDBJ databases">
        <authorList>
            <person name="Eshaghi A."/>
            <person name="Soares D."/>
            <person name="Kus J."/>
            <person name="Richardson D."/>
            <person name="Li A."/>
            <person name="Patel S.N."/>
        </authorList>
    </citation>
    <scope>NUCLEOTIDE SEQUENCE [LARGE SCALE GENOMIC DNA]</scope>
    <source>
        <strain evidence="3 4">C860</strain>
    </source>
</reference>
<accession>A0ABX3BNP0</accession>
<evidence type="ECO:0008006" key="5">
    <source>
        <dbReference type="Google" id="ProtNLM"/>
    </source>
</evidence>
<proteinExistence type="predicted"/>